<feature type="compositionally biased region" description="Low complexity" evidence="2">
    <location>
        <begin position="421"/>
        <end position="430"/>
    </location>
</feature>
<evidence type="ECO:0000256" key="2">
    <source>
        <dbReference type="SAM" id="MobiDB-lite"/>
    </source>
</evidence>
<dbReference type="PANTHER" id="PTHR24637">
    <property type="entry name" value="COLLAGEN"/>
    <property type="match status" value="1"/>
</dbReference>
<evidence type="ECO:0000313" key="3">
    <source>
        <dbReference type="Proteomes" id="UP000036681"/>
    </source>
</evidence>
<feature type="compositionally biased region" description="Gly residues" evidence="2">
    <location>
        <begin position="364"/>
        <end position="373"/>
    </location>
</feature>
<keyword evidence="3" id="KW-1185">Reference proteome</keyword>
<feature type="compositionally biased region" description="Low complexity" evidence="2">
    <location>
        <begin position="396"/>
        <end position="414"/>
    </location>
</feature>
<evidence type="ECO:0000256" key="1">
    <source>
        <dbReference type="ARBA" id="ARBA00022737"/>
    </source>
</evidence>
<name>A0A9J2PNT8_ASCLU</name>
<dbReference type="WBParaSite" id="ALUE_0001119601-mRNA-1">
    <property type="protein sequence ID" value="ALUE_0001119601-mRNA-1"/>
    <property type="gene ID" value="ALUE_0001119601"/>
</dbReference>
<dbReference type="PANTHER" id="PTHR24637:SF351">
    <property type="entry name" value="CUTICLE COLLAGEN DPY-10"/>
    <property type="match status" value="1"/>
</dbReference>
<dbReference type="Proteomes" id="UP000036681">
    <property type="component" value="Unplaced"/>
</dbReference>
<evidence type="ECO:0000313" key="4">
    <source>
        <dbReference type="WBParaSite" id="ALUE_0001119601-mRNA-1"/>
    </source>
</evidence>
<proteinExistence type="predicted"/>
<feature type="compositionally biased region" description="Polar residues" evidence="2">
    <location>
        <begin position="302"/>
        <end position="311"/>
    </location>
</feature>
<feature type="compositionally biased region" description="Pro residues" evidence="2">
    <location>
        <begin position="432"/>
        <end position="447"/>
    </location>
</feature>
<feature type="compositionally biased region" description="Pro residues" evidence="2">
    <location>
        <begin position="312"/>
        <end position="323"/>
    </location>
</feature>
<dbReference type="InterPro" id="IPR008160">
    <property type="entry name" value="Collagen"/>
</dbReference>
<dbReference type="AlphaFoldDB" id="A0A9J2PNT8"/>
<feature type="compositionally biased region" description="Low complexity" evidence="2">
    <location>
        <begin position="278"/>
        <end position="301"/>
    </location>
</feature>
<feature type="compositionally biased region" description="Basic and acidic residues" evidence="2">
    <location>
        <begin position="107"/>
        <end position="126"/>
    </location>
</feature>
<sequence>MSPPAGVAVIEPIGREREQQQRQSNCANIVQAQSSPLGDNVEKSYYATQQGDCKLSHQAKKAIELRGNEIEIVEIGVNGEVNRSAQKEKKKKTVKQVKQEKKKRKSDNKENTEKSCISEKENNETRRKSRDKKNLPKPGQLLARIRHFCSKRACSLRVGRKASYALSRPDIDAISTKSESKAARIASWFHIGKRYEATKEHRRRSNEEALIEVELGKAYIRLNRTEREAFESGDGIRRSSGRRGFSRGFVSSGNVTGIPIQTECPGCCIPGPPGPRGPAGTPGKPGTPGAAGKPGLPGTTPNQTCPTQVNRQPPPCRPCPKGPPGIKGWPGFPGDPGPVGEHGAKGLDGEDGAPGEPGPIGPPGYKGGPGAPGDKGPTPEGELKEGPPGDPGPIGPIGAPGLPGLPGRNGLTGPQGERGWPGQTGETGEPGYPGPEGPPGGQGPPGEPGVCVCENVDSIILVNPSASQPRLPEQLPSEAVEEYRLMGGQLGDNGDRYRAKTF</sequence>
<feature type="compositionally biased region" description="Basic residues" evidence="2">
    <location>
        <begin position="88"/>
        <end position="106"/>
    </location>
</feature>
<organism evidence="3 4">
    <name type="scientific">Ascaris lumbricoides</name>
    <name type="common">Giant roundworm</name>
    <dbReference type="NCBI Taxonomy" id="6252"/>
    <lineage>
        <taxon>Eukaryota</taxon>
        <taxon>Metazoa</taxon>
        <taxon>Ecdysozoa</taxon>
        <taxon>Nematoda</taxon>
        <taxon>Chromadorea</taxon>
        <taxon>Rhabditida</taxon>
        <taxon>Spirurina</taxon>
        <taxon>Ascaridomorpha</taxon>
        <taxon>Ascaridoidea</taxon>
        <taxon>Ascarididae</taxon>
        <taxon>Ascaris</taxon>
    </lineage>
</organism>
<accession>A0A9J2PNT8</accession>
<dbReference type="Pfam" id="PF01391">
    <property type="entry name" value="Collagen"/>
    <property type="match status" value="2"/>
</dbReference>
<feature type="region of interest" description="Disordered" evidence="2">
    <location>
        <begin position="76"/>
        <end position="139"/>
    </location>
</feature>
<reference evidence="4" key="1">
    <citation type="submission" date="2023-03" db="UniProtKB">
        <authorList>
            <consortium name="WormBaseParasite"/>
        </authorList>
    </citation>
    <scope>IDENTIFICATION</scope>
</reference>
<keyword evidence="1" id="KW-0677">Repeat</keyword>
<feature type="region of interest" description="Disordered" evidence="2">
    <location>
        <begin position="269"/>
        <end position="451"/>
    </location>
</feature>
<protein>
    <submittedName>
        <fullName evidence="4">Nematode cuticle collagen N-terminal domain-containing protein</fullName>
    </submittedName>
</protein>